<reference evidence="1 2" key="1">
    <citation type="submission" date="2023-10" db="EMBL/GenBank/DDBJ databases">
        <title>Rubellicoccus peritrichatus gen. nov., sp. nov., isolated from an algae of coral reef tank.</title>
        <authorList>
            <person name="Luo J."/>
        </authorList>
    </citation>
    <scope>NUCLEOTIDE SEQUENCE [LARGE SCALE GENOMIC DNA]</scope>
    <source>
        <strain evidence="1 2">CR14</strain>
    </source>
</reference>
<evidence type="ECO:0000313" key="1">
    <source>
        <dbReference type="EMBL" id="WOO43335.1"/>
    </source>
</evidence>
<organism evidence="1 2">
    <name type="scientific">Rubellicoccus peritrichatus</name>
    <dbReference type="NCBI Taxonomy" id="3080537"/>
    <lineage>
        <taxon>Bacteria</taxon>
        <taxon>Pseudomonadati</taxon>
        <taxon>Verrucomicrobiota</taxon>
        <taxon>Opitutia</taxon>
        <taxon>Puniceicoccales</taxon>
        <taxon>Cerasicoccaceae</taxon>
        <taxon>Rubellicoccus</taxon>
    </lineage>
</organism>
<gene>
    <name evidence="1" type="ORF">RZN69_09565</name>
</gene>
<sequence length="177" mass="20186">MREVNASAYPSSVAKWVEESHPVDLNRGQENPVYRDELLGMSAESAFDDLPIKDSFMAQACLSGLLLKFDFLDESHRISQGIDNPTGSFWHGIMHRREPDYGNAAYWFRNVGQHPVLQELAIDAAELGMQDYDPFAFIDRVSEVYGRGDSDEALCKSIQEREWQLLFEYSFKKAIGQ</sequence>
<evidence type="ECO:0000313" key="2">
    <source>
        <dbReference type="Proteomes" id="UP001304300"/>
    </source>
</evidence>
<accession>A0AAQ3QY06</accession>
<name>A0AAQ3QY06_9BACT</name>
<dbReference type="RefSeq" id="WP_317835884.1">
    <property type="nucleotide sequence ID" value="NZ_CP136920.1"/>
</dbReference>
<keyword evidence="2" id="KW-1185">Reference proteome</keyword>
<dbReference type="EMBL" id="CP136920">
    <property type="protein sequence ID" value="WOO43335.1"/>
    <property type="molecule type" value="Genomic_DNA"/>
</dbReference>
<protein>
    <submittedName>
        <fullName evidence="1">Uncharacterized protein</fullName>
    </submittedName>
</protein>
<proteinExistence type="predicted"/>
<dbReference type="KEGG" id="puo:RZN69_09565"/>
<dbReference type="Proteomes" id="UP001304300">
    <property type="component" value="Chromosome"/>
</dbReference>
<dbReference type="AlphaFoldDB" id="A0AAQ3QY06"/>